<dbReference type="Proteomes" id="UP000268623">
    <property type="component" value="Unassembled WGS sequence"/>
</dbReference>
<dbReference type="AlphaFoldDB" id="A0A3M9XNT2"/>
<dbReference type="OrthoDB" id="7354650at2"/>
<evidence type="ECO:0000313" key="1">
    <source>
        <dbReference type="EMBL" id="RNJ49412.1"/>
    </source>
</evidence>
<dbReference type="EMBL" id="QWDD01000001">
    <property type="protein sequence ID" value="RNJ49412.1"/>
    <property type="molecule type" value="Genomic_DNA"/>
</dbReference>
<proteinExistence type="predicted"/>
<protein>
    <submittedName>
        <fullName evidence="1">Uncharacterized protein</fullName>
    </submittedName>
</protein>
<keyword evidence="2" id="KW-1185">Reference proteome</keyword>
<accession>A0A3M9XNT2</accession>
<organism evidence="1 2">
    <name type="scientific">Methylocystis hirsuta</name>
    <dbReference type="NCBI Taxonomy" id="369798"/>
    <lineage>
        <taxon>Bacteria</taxon>
        <taxon>Pseudomonadati</taxon>
        <taxon>Pseudomonadota</taxon>
        <taxon>Alphaproteobacteria</taxon>
        <taxon>Hyphomicrobiales</taxon>
        <taxon>Methylocystaceae</taxon>
        <taxon>Methylocystis</taxon>
    </lineage>
</organism>
<evidence type="ECO:0000313" key="2">
    <source>
        <dbReference type="Proteomes" id="UP000268623"/>
    </source>
</evidence>
<name>A0A3M9XNT2_9HYPH</name>
<sequence>MPKAYRMKEDRVVQGEVWARTGAIVYPIRGWDYGLASDDTRHSGVEHKSVTFKADGDYPSFTVPARMLEPLSD</sequence>
<comment type="caution">
    <text evidence="1">The sequence shown here is derived from an EMBL/GenBank/DDBJ whole genome shotgun (WGS) entry which is preliminary data.</text>
</comment>
<gene>
    <name evidence="1" type="ORF">D1O30_07140</name>
</gene>
<reference evidence="1 2" key="1">
    <citation type="submission" date="2018-08" db="EMBL/GenBank/DDBJ databases">
        <title>Genome sequence of Methylocystis hirsuta CSC1, a methanotroph able to accumulate PHAs.</title>
        <authorList>
            <person name="Bordel S."/>
            <person name="Rodriguez E."/>
            <person name="Gancedo J."/>
            <person name="Munoz R."/>
        </authorList>
    </citation>
    <scope>NUCLEOTIDE SEQUENCE [LARGE SCALE GENOMIC DNA]</scope>
    <source>
        <strain evidence="1 2">CSC1</strain>
    </source>
</reference>
<dbReference type="RefSeq" id="WP_123175378.1">
    <property type="nucleotide sequence ID" value="NZ_QWDD01000001.1"/>
</dbReference>